<dbReference type="GO" id="GO:0005829">
    <property type="term" value="C:cytosol"/>
    <property type="evidence" value="ECO:0007669"/>
    <property type="project" value="TreeGrafter"/>
</dbReference>
<dbReference type="AlphaFoldDB" id="A0A5N6MK70"/>
<dbReference type="EMBL" id="SZYD01000015">
    <property type="protein sequence ID" value="KAD3640731.1"/>
    <property type="molecule type" value="Genomic_DNA"/>
</dbReference>
<dbReference type="PANTHER" id="PTHR33346:SF56">
    <property type="entry name" value="DEHYDRIN"/>
    <property type="match status" value="1"/>
</dbReference>
<feature type="compositionally biased region" description="Low complexity" evidence="3">
    <location>
        <begin position="157"/>
        <end position="166"/>
    </location>
</feature>
<dbReference type="OrthoDB" id="1166395at2759"/>
<feature type="compositionally biased region" description="Basic and acidic residues" evidence="3">
    <location>
        <begin position="184"/>
        <end position="200"/>
    </location>
</feature>
<evidence type="ECO:0000313" key="5">
    <source>
        <dbReference type="Proteomes" id="UP000326396"/>
    </source>
</evidence>
<organism evidence="4 5">
    <name type="scientific">Mikania micrantha</name>
    <name type="common">bitter vine</name>
    <dbReference type="NCBI Taxonomy" id="192012"/>
    <lineage>
        <taxon>Eukaryota</taxon>
        <taxon>Viridiplantae</taxon>
        <taxon>Streptophyta</taxon>
        <taxon>Embryophyta</taxon>
        <taxon>Tracheophyta</taxon>
        <taxon>Spermatophyta</taxon>
        <taxon>Magnoliopsida</taxon>
        <taxon>eudicotyledons</taxon>
        <taxon>Gunneridae</taxon>
        <taxon>Pentapetalae</taxon>
        <taxon>asterids</taxon>
        <taxon>campanulids</taxon>
        <taxon>Asterales</taxon>
        <taxon>Asteraceae</taxon>
        <taxon>Asteroideae</taxon>
        <taxon>Heliantheae alliance</taxon>
        <taxon>Eupatorieae</taxon>
        <taxon>Mikania</taxon>
    </lineage>
</organism>
<keyword evidence="5" id="KW-1185">Reference proteome</keyword>
<protein>
    <recommendedName>
        <fullName evidence="6">Dehydrin</fullName>
    </recommendedName>
</protein>
<dbReference type="Pfam" id="PF00257">
    <property type="entry name" value="Dehydrin"/>
    <property type="match status" value="1"/>
</dbReference>
<dbReference type="GO" id="GO:0009414">
    <property type="term" value="P:response to water deprivation"/>
    <property type="evidence" value="ECO:0007669"/>
    <property type="project" value="TreeGrafter"/>
</dbReference>
<name>A0A5N6MK70_9ASTR</name>
<comment type="caution">
    <text evidence="4">The sequence shown here is derived from an EMBL/GenBank/DDBJ whole genome shotgun (WGS) entry which is preliminary data.</text>
</comment>
<gene>
    <name evidence="4" type="ORF">E3N88_29954</name>
</gene>
<accession>A0A5N6MK70</accession>
<dbReference type="InterPro" id="IPR030513">
    <property type="entry name" value="Dehydrin_CS"/>
</dbReference>
<dbReference type="PANTHER" id="PTHR33346">
    <property type="entry name" value="DEHYDRIN XERO 2-RELATED"/>
    <property type="match status" value="1"/>
</dbReference>
<proteinExistence type="inferred from homology"/>
<evidence type="ECO:0000256" key="1">
    <source>
        <dbReference type="ARBA" id="ARBA00008403"/>
    </source>
</evidence>
<sequence>MAQYGGDKQFGYEVRHTDEYGNPILKTDEFGNPVPSATGEQFGHELRHTGEQFGNLVHSTTGGTMGEYGSTGHHQQLGHQGLGTNIGQATGDIETDYTSGGRSTGQTGYHGLGTEPAETGGTTGSYQNQPTAATIGGAGIHDTKTGIGTGTGTGVLQRSGSGSSSSSEDDGQGGRRKKKGVLQRIKEKIPGVHSTEEHHQTPTTTTAGGVGHGDQTHEKKGMMEKIKEKLPGHH</sequence>
<feature type="region of interest" description="Disordered" evidence="3">
    <location>
        <begin position="94"/>
        <end position="234"/>
    </location>
</feature>
<evidence type="ECO:0000256" key="2">
    <source>
        <dbReference type="RuleBase" id="RU003995"/>
    </source>
</evidence>
<dbReference type="InterPro" id="IPR000167">
    <property type="entry name" value="Dehydrin"/>
</dbReference>
<feature type="compositionally biased region" description="Polar residues" evidence="3">
    <location>
        <begin position="96"/>
        <end position="107"/>
    </location>
</feature>
<dbReference type="GO" id="GO:0009631">
    <property type="term" value="P:cold acclimation"/>
    <property type="evidence" value="ECO:0007669"/>
    <property type="project" value="TreeGrafter"/>
</dbReference>
<evidence type="ECO:0008006" key="6">
    <source>
        <dbReference type="Google" id="ProtNLM"/>
    </source>
</evidence>
<reference evidence="4 5" key="1">
    <citation type="submission" date="2019-05" db="EMBL/GenBank/DDBJ databases">
        <title>Mikania micrantha, genome provides insights into the molecular mechanism of rapid growth.</title>
        <authorList>
            <person name="Liu B."/>
        </authorList>
    </citation>
    <scope>NUCLEOTIDE SEQUENCE [LARGE SCALE GENOMIC DNA]</scope>
    <source>
        <strain evidence="4">NLD-2019</strain>
        <tissue evidence="4">Leaf</tissue>
    </source>
</reference>
<dbReference type="Proteomes" id="UP000326396">
    <property type="component" value="Linkage Group LG5"/>
</dbReference>
<comment type="similarity">
    <text evidence="1 2">Belongs to the plant dehydrin family.</text>
</comment>
<feature type="compositionally biased region" description="Basic and acidic residues" evidence="3">
    <location>
        <begin position="214"/>
        <end position="234"/>
    </location>
</feature>
<dbReference type="PROSITE" id="PS00315">
    <property type="entry name" value="DEHYDRIN_1"/>
    <property type="match status" value="1"/>
</dbReference>
<evidence type="ECO:0000256" key="3">
    <source>
        <dbReference type="SAM" id="MobiDB-lite"/>
    </source>
</evidence>
<evidence type="ECO:0000313" key="4">
    <source>
        <dbReference type="EMBL" id="KAD3640731.1"/>
    </source>
</evidence>
<dbReference type="GO" id="GO:0009737">
    <property type="term" value="P:response to abscisic acid"/>
    <property type="evidence" value="ECO:0007669"/>
    <property type="project" value="TreeGrafter"/>
</dbReference>
<dbReference type="PROSITE" id="PS00823">
    <property type="entry name" value="DEHYDRIN_2"/>
    <property type="match status" value="1"/>
</dbReference>